<dbReference type="EMBL" id="JAKOGI010000250">
    <property type="protein sequence ID" value="KAJ8438574.1"/>
    <property type="molecule type" value="Genomic_DNA"/>
</dbReference>
<evidence type="ECO:0000256" key="1">
    <source>
        <dbReference type="SAM" id="MobiDB-lite"/>
    </source>
</evidence>
<dbReference type="Proteomes" id="UP001153076">
    <property type="component" value="Unassembled WGS sequence"/>
</dbReference>
<reference evidence="2" key="1">
    <citation type="submission" date="2022-04" db="EMBL/GenBank/DDBJ databases">
        <title>Carnegiea gigantea Genome sequencing and assembly v2.</title>
        <authorList>
            <person name="Copetti D."/>
            <person name="Sanderson M.J."/>
            <person name="Burquez A."/>
            <person name="Wojciechowski M.F."/>
        </authorList>
    </citation>
    <scope>NUCLEOTIDE SEQUENCE</scope>
    <source>
        <strain evidence="2">SGP5-SGP5p</strain>
        <tissue evidence="2">Aerial part</tissue>
    </source>
</reference>
<accession>A0A9Q1K803</accession>
<comment type="caution">
    <text evidence="2">The sequence shown here is derived from an EMBL/GenBank/DDBJ whole genome shotgun (WGS) entry which is preliminary data.</text>
</comment>
<protein>
    <submittedName>
        <fullName evidence="2">Uncharacterized protein</fullName>
    </submittedName>
</protein>
<proteinExistence type="predicted"/>
<dbReference type="AlphaFoldDB" id="A0A9Q1K803"/>
<name>A0A9Q1K803_9CARY</name>
<sequence length="161" mass="18339">MAWKIEELQIETLKLLEFLKEEVHYHKETVKEWQHKQQILLEQILALAKNFSPRVDISSPERNVLSKIPFLSKRPGVVVGMPFMKQLIELIEFLVEHVEVDASKGGGQNGTNPNSSGFKNMLLHSILRSSSRYKKAKVEASQSQLEDSEPIDFVPDSQGNL</sequence>
<evidence type="ECO:0000313" key="3">
    <source>
        <dbReference type="Proteomes" id="UP001153076"/>
    </source>
</evidence>
<feature type="region of interest" description="Disordered" evidence="1">
    <location>
        <begin position="138"/>
        <end position="161"/>
    </location>
</feature>
<organism evidence="2 3">
    <name type="scientific">Carnegiea gigantea</name>
    <dbReference type="NCBI Taxonomy" id="171969"/>
    <lineage>
        <taxon>Eukaryota</taxon>
        <taxon>Viridiplantae</taxon>
        <taxon>Streptophyta</taxon>
        <taxon>Embryophyta</taxon>
        <taxon>Tracheophyta</taxon>
        <taxon>Spermatophyta</taxon>
        <taxon>Magnoliopsida</taxon>
        <taxon>eudicotyledons</taxon>
        <taxon>Gunneridae</taxon>
        <taxon>Pentapetalae</taxon>
        <taxon>Caryophyllales</taxon>
        <taxon>Cactineae</taxon>
        <taxon>Cactaceae</taxon>
        <taxon>Cactoideae</taxon>
        <taxon>Echinocereeae</taxon>
        <taxon>Carnegiea</taxon>
    </lineage>
</organism>
<dbReference type="OrthoDB" id="1093005at2759"/>
<keyword evidence="3" id="KW-1185">Reference proteome</keyword>
<gene>
    <name evidence="2" type="ORF">Cgig2_024663</name>
</gene>
<evidence type="ECO:0000313" key="2">
    <source>
        <dbReference type="EMBL" id="KAJ8438574.1"/>
    </source>
</evidence>